<gene>
    <name evidence="1" type="ORF">BJX63DRAFT_56151</name>
</gene>
<evidence type="ECO:0000313" key="1">
    <source>
        <dbReference type="EMBL" id="KAL2807847.1"/>
    </source>
</evidence>
<protein>
    <submittedName>
        <fullName evidence="1">Uncharacterized protein</fullName>
    </submittedName>
</protein>
<reference evidence="1 2" key="1">
    <citation type="submission" date="2024-07" db="EMBL/GenBank/DDBJ databases">
        <title>Section-level genome sequencing and comparative genomics of Aspergillus sections Usti and Cavernicolus.</title>
        <authorList>
            <consortium name="Lawrence Berkeley National Laboratory"/>
            <person name="Nybo J.L."/>
            <person name="Vesth T.C."/>
            <person name="Theobald S."/>
            <person name="Frisvad J.C."/>
            <person name="Larsen T.O."/>
            <person name="Kjaerboelling I."/>
            <person name="Rothschild-Mancinelli K."/>
            <person name="Lyhne E.K."/>
            <person name="Kogle M.E."/>
            <person name="Barry K."/>
            <person name="Clum A."/>
            <person name="Na H."/>
            <person name="Ledsgaard L."/>
            <person name="Lin J."/>
            <person name="Lipzen A."/>
            <person name="Kuo A."/>
            <person name="Riley R."/>
            <person name="Mondo S."/>
            <person name="Labutti K."/>
            <person name="Haridas S."/>
            <person name="Pangalinan J."/>
            <person name="Salamov A.A."/>
            <person name="Simmons B.A."/>
            <person name="Magnuson J.K."/>
            <person name="Chen J."/>
            <person name="Drula E."/>
            <person name="Henrissat B."/>
            <person name="Wiebenga A."/>
            <person name="Lubbers R.J."/>
            <person name="Gomes A.C."/>
            <person name="Makela M.R."/>
            <person name="Stajich J."/>
            <person name="Grigoriev I.V."/>
            <person name="Mortensen U.H."/>
            <person name="De Vries R.P."/>
            <person name="Baker S.E."/>
            <person name="Andersen M.R."/>
        </authorList>
    </citation>
    <scope>NUCLEOTIDE SEQUENCE [LARGE SCALE GENOMIC DNA]</scope>
    <source>
        <strain evidence="1 2">CBS 588.65</strain>
    </source>
</reference>
<dbReference type="EMBL" id="JBFXLT010000128">
    <property type="protein sequence ID" value="KAL2807847.1"/>
    <property type="molecule type" value="Genomic_DNA"/>
</dbReference>
<proteinExistence type="predicted"/>
<accession>A0ABR4GXA3</accession>
<dbReference type="Proteomes" id="UP001610334">
    <property type="component" value="Unassembled WGS sequence"/>
</dbReference>
<sequence length="184" mass="20854">MKLFWHDMAHVYDTRLIRPISQTGWAVDWLSNTVAGIRYIFIDRTLFYQMLPLECPSLLLGSCFVLTTRQFYRLLPLLHRIRWSTSPIPMRSVYKVGSSMQLHTASFDIIANSRRLYPLPLAREHGSATSTQAHVNLNHLPGPISRIGRPDPGVQQHKLDSTGGIHRNVSYSSAVSINSTTGRI</sequence>
<keyword evidence="2" id="KW-1185">Reference proteome</keyword>
<organism evidence="1 2">
    <name type="scientific">Aspergillus granulosus</name>
    <dbReference type="NCBI Taxonomy" id="176169"/>
    <lineage>
        <taxon>Eukaryota</taxon>
        <taxon>Fungi</taxon>
        <taxon>Dikarya</taxon>
        <taxon>Ascomycota</taxon>
        <taxon>Pezizomycotina</taxon>
        <taxon>Eurotiomycetes</taxon>
        <taxon>Eurotiomycetidae</taxon>
        <taxon>Eurotiales</taxon>
        <taxon>Aspergillaceae</taxon>
        <taxon>Aspergillus</taxon>
        <taxon>Aspergillus subgen. Nidulantes</taxon>
    </lineage>
</organism>
<evidence type="ECO:0000313" key="2">
    <source>
        <dbReference type="Proteomes" id="UP001610334"/>
    </source>
</evidence>
<name>A0ABR4GXA3_9EURO</name>
<comment type="caution">
    <text evidence="1">The sequence shown here is derived from an EMBL/GenBank/DDBJ whole genome shotgun (WGS) entry which is preliminary data.</text>
</comment>